<dbReference type="Proteomes" id="UP000177407">
    <property type="component" value="Unassembled WGS sequence"/>
</dbReference>
<reference evidence="2 3" key="1">
    <citation type="journal article" date="2016" name="Nat. Commun.">
        <title>Thousands of microbial genomes shed light on interconnected biogeochemical processes in an aquifer system.</title>
        <authorList>
            <person name="Anantharaman K."/>
            <person name="Brown C.T."/>
            <person name="Hug L.A."/>
            <person name="Sharon I."/>
            <person name="Castelle C.J."/>
            <person name="Probst A.J."/>
            <person name="Thomas B.C."/>
            <person name="Singh A."/>
            <person name="Wilkins M.J."/>
            <person name="Karaoz U."/>
            <person name="Brodie E.L."/>
            <person name="Williams K.H."/>
            <person name="Hubbard S.S."/>
            <person name="Banfield J.F."/>
        </authorList>
    </citation>
    <scope>NUCLEOTIDE SEQUENCE [LARGE SCALE GENOMIC DNA]</scope>
</reference>
<dbReference type="GO" id="GO:0008146">
    <property type="term" value="F:sulfotransferase activity"/>
    <property type="evidence" value="ECO:0007669"/>
    <property type="project" value="InterPro"/>
</dbReference>
<dbReference type="InterPro" id="IPR027417">
    <property type="entry name" value="P-loop_NTPase"/>
</dbReference>
<dbReference type="InterPro" id="IPR000863">
    <property type="entry name" value="Sulfotransferase_dom"/>
</dbReference>
<evidence type="ECO:0000259" key="1">
    <source>
        <dbReference type="Pfam" id="PF00685"/>
    </source>
</evidence>
<evidence type="ECO:0000313" key="2">
    <source>
        <dbReference type="EMBL" id="OGF20696.1"/>
    </source>
</evidence>
<dbReference type="AlphaFoldDB" id="A0A1F5S231"/>
<sequence>MVIVNEPINSVNIVDKTNIKAIFNTIKNDLEDGFIMQRVDVNGREATDTFPPSKMRWGRINHPFDGVEVVGIKKSFPAFSNEDFFKPFIREWPVFVEWMNKTMNGCVVAILRNPRLTILSWKTTFEALKESTENQCLAWNLIANTILSSQDLGVRIIRYEDLVQNPTPAVETVADLLGVEVRFKENLPNIKQFSLEDYLRNKGISADSAEIEFRLIERLCGETAEKLGYSTMCELSSLQPTKGELS</sequence>
<dbReference type="Pfam" id="PF00685">
    <property type="entry name" value="Sulfotransfer_1"/>
    <property type="match status" value="1"/>
</dbReference>
<protein>
    <recommendedName>
        <fullName evidence="1">Sulfotransferase domain-containing protein</fullName>
    </recommendedName>
</protein>
<feature type="domain" description="Sulfotransferase" evidence="1">
    <location>
        <begin position="108"/>
        <end position="198"/>
    </location>
</feature>
<name>A0A1F5S231_9BACT</name>
<comment type="caution">
    <text evidence="2">The sequence shown here is derived from an EMBL/GenBank/DDBJ whole genome shotgun (WGS) entry which is preliminary data.</text>
</comment>
<proteinExistence type="predicted"/>
<dbReference type="Gene3D" id="3.40.50.300">
    <property type="entry name" value="P-loop containing nucleotide triphosphate hydrolases"/>
    <property type="match status" value="1"/>
</dbReference>
<dbReference type="SUPFAM" id="SSF52540">
    <property type="entry name" value="P-loop containing nucleoside triphosphate hydrolases"/>
    <property type="match status" value="1"/>
</dbReference>
<dbReference type="EMBL" id="MFGA01000020">
    <property type="protein sequence ID" value="OGF20696.1"/>
    <property type="molecule type" value="Genomic_DNA"/>
</dbReference>
<evidence type="ECO:0000313" key="3">
    <source>
        <dbReference type="Proteomes" id="UP000177407"/>
    </source>
</evidence>
<accession>A0A1F5S231</accession>
<organism evidence="2 3">
    <name type="scientific">Candidatus Falkowbacteria bacterium RIFOXYA2_FULL_38_12</name>
    <dbReference type="NCBI Taxonomy" id="1797993"/>
    <lineage>
        <taxon>Bacteria</taxon>
        <taxon>Candidatus Falkowiibacteriota</taxon>
    </lineage>
</organism>
<gene>
    <name evidence="2" type="ORF">A2257_02885</name>
</gene>